<feature type="non-terminal residue" evidence="2">
    <location>
        <position position="285"/>
    </location>
</feature>
<accession>A0A9N9HNL6</accession>
<protein>
    <submittedName>
        <fullName evidence="2">18738_t:CDS:1</fullName>
    </submittedName>
</protein>
<dbReference type="AlphaFoldDB" id="A0A9N9HNL6"/>
<reference evidence="2" key="1">
    <citation type="submission" date="2021-06" db="EMBL/GenBank/DDBJ databases">
        <authorList>
            <person name="Kallberg Y."/>
            <person name="Tangrot J."/>
            <person name="Rosling A."/>
        </authorList>
    </citation>
    <scope>NUCLEOTIDE SEQUENCE</scope>
    <source>
        <strain evidence="2">CL551</strain>
    </source>
</reference>
<keyword evidence="3" id="KW-1185">Reference proteome</keyword>
<gene>
    <name evidence="2" type="ORF">AMORRO_LOCUS11969</name>
</gene>
<sequence length="285" mass="32247">MAIDILLEVRDTLNWVDRTDDRDFISQPNSPILESEKKSKKTPPPIQHDQSVITYFEAIKLYALESGLELDSKELKKTFFDGLLLENKKYIIRFGIKNTLNEFVDHLNNITIHSNDMQKFRFGIGIIEQGNASVMDYYIKFIRCTSSNNSSPKDSDQLKYLFLLGLSPDNLLEAKKCGLKLPLDELLERLDDLEIEENIPIEALIDIGADVNCISQKNILVDLHIGFNDGEKHKSTPGKFIVVGPDWPGPDLILGGSWFRESGATLDICDSKLLLGDNFAIPFKE</sequence>
<comment type="caution">
    <text evidence="2">The sequence shown here is derived from an EMBL/GenBank/DDBJ whole genome shotgun (WGS) entry which is preliminary data.</text>
</comment>
<proteinExistence type="predicted"/>
<dbReference type="OrthoDB" id="2320731at2759"/>
<name>A0A9N9HNL6_9GLOM</name>
<evidence type="ECO:0000313" key="2">
    <source>
        <dbReference type="EMBL" id="CAG8698239.1"/>
    </source>
</evidence>
<dbReference type="EMBL" id="CAJVPV010016447">
    <property type="protein sequence ID" value="CAG8698239.1"/>
    <property type="molecule type" value="Genomic_DNA"/>
</dbReference>
<evidence type="ECO:0000313" key="3">
    <source>
        <dbReference type="Proteomes" id="UP000789342"/>
    </source>
</evidence>
<dbReference type="Proteomes" id="UP000789342">
    <property type="component" value="Unassembled WGS sequence"/>
</dbReference>
<evidence type="ECO:0000256" key="1">
    <source>
        <dbReference type="SAM" id="MobiDB-lite"/>
    </source>
</evidence>
<feature type="region of interest" description="Disordered" evidence="1">
    <location>
        <begin position="26"/>
        <end position="46"/>
    </location>
</feature>
<organism evidence="2 3">
    <name type="scientific">Acaulospora morrowiae</name>
    <dbReference type="NCBI Taxonomy" id="94023"/>
    <lineage>
        <taxon>Eukaryota</taxon>
        <taxon>Fungi</taxon>
        <taxon>Fungi incertae sedis</taxon>
        <taxon>Mucoromycota</taxon>
        <taxon>Glomeromycotina</taxon>
        <taxon>Glomeromycetes</taxon>
        <taxon>Diversisporales</taxon>
        <taxon>Acaulosporaceae</taxon>
        <taxon>Acaulospora</taxon>
    </lineage>
</organism>